<feature type="domain" description="Galactose-1-phosphate uridyl transferase C-terminal" evidence="14">
    <location>
        <begin position="296"/>
        <end position="398"/>
    </location>
</feature>
<comment type="cofactor">
    <cofactor evidence="2">
        <name>Zn(2+)</name>
        <dbReference type="ChEBI" id="CHEBI:29105"/>
    </cofactor>
</comment>
<dbReference type="OrthoDB" id="418412at2759"/>
<name>A0A8S4ANE9_9TELE</name>
<evidence type="ECO:0000256" key="4">
    <source>
        <dbReference type="ARBA" id="ARBA00010951"/>
    </source>
</evidence>
<comment type="similarity">
    <text evidence="4 11">Belongs to the galactose-1-phosphate uridylyltransferase type 1 family.</text>
</comment>
<evidence type="ECO:0000256" key="12">
    <source>
        <dbReference type="SAM" id="MobiDB-lite"/>
    </source>
</evidence>
<comment type="pathway">
    <text evidence="3 11">Carbohydrate metabolism; galactose metabolism.</text>
</comment>
<evidence type="ECO:0000256" key="2">
    <source>
        <dbReference type="ARBA" id="ARBA00001947"/>
    </source>
</evidence>
<dbReference type="PIRSF" id="PIRSF000808">
    <property type="entry name" value="GalT"/>
    <property type="match status" value="1"/>
</dbReference>
<keyword evidence="9 11" id="KW-0299">Galactose metabolism</keyword>
<sequence length="414" mass="48013">MSGEQGATFDPKEHQHLRYNPLRDSWVLVSAHRMKRPWAGQVEKPPEEHIPRHDPHNPLCPGNTRANGEINSNYDRTFVFENDFPALQPDAPDPGESTVRISIPYFNPKLQGVSEHQHLRYNPLRDSWVLVSAHRMKRPWAGQVEKPPEEHIPRHDPHNPLCPGNTRANGEINSNYDRTFVFENDFPALQPDAPDPDNVFVVFRFESASLISIQSCKGKVMCFHPWSDVTLPLMKDQEVVAVIDKWSELVEELGATYPWVQIFENKGAMMGCSNPHPHCQVWASNFLPNEPAVSDRCQRAYYQEHGEPMLLQYAKQEAEKKERVVVESSDWLAVVPYWATWPYQTLLLPRRHVLRINDLSAEEREGLAAIMKRLLTKYDNLFEISFPYSMGWHGKTKKKRKREKMCIERMFCVQ</sequence>
<reference evidence="15" key="1">
    <citation type="submission" date="2021-05" db="EMBL/GenBank/DDBJ databases">
        <authorList>
            <person name="Tigano A."/>
        </authorList>
    </citation>
    <scope>NUCLEOTIDE SEQUENCE</scope>
</reference>
<keyword evidence="16" id="KW-1185">Reference proteome</keyword>
<dbReference type="SUPFAM" id="SSF54197">
    <property type="entry name" value="HIT-like"/>
    <property type="match status" value="3"/>
</dbReference>
<evidence type="ECO:0000313" key="16">
    <source>
        <dbReference type="Proteomes" id="UP000677803"/>
    </source>
</evidence>
<keyword evidence="6 11" id="KW-0548">Nucleotidyltransferase</keyword>
<dbReference type="InterPro" id="IPR036265">
    <property type="entry name" value="HIT-like_sf"/>
</dbReference>
<evidence type="ECO:0000256" key="9">
    <source>
        <dbReference type="ARBA" id="ARBA00023144"/>
    </source>
</evidence>
<proteinExistence type="inferred from homology"/>
<dbReference type="CDD" id="cd00608">
    <property type="entry name" value="GalT"/>
    <property type="match status" value="1"/>
</dbReference>
<dbReference type="FunFam" id="3.30.428.10:FF:000002">
    <property type="entry name" value="Galactose-1-phosphate uridylyltransferase"/>
    <property type="match status" value="1"/>
</dbReference>
<evidence type="ECO:0000256" key="8">
    <source>
        <dbReference type="ARBA" id="ARBA00022833"/>
    </source>
</evidence>
<evidence type="ECO:0000259" key="13">
    <source>
        <dbReference type="Pfam" id="PF01087"/>
    </source>
</evidence>
<dbReference type="Proteomes" id="UP000677803">
    <property type="component" value="Unassembled WGS sequence"/>
</dbReference>
<accession>A0A8S4ANE9</accession>
<dbReference type="EC" id="2.7.7.12" evidence="11"/>
<evidence type="ECO:0000256" key="1">
    <source>
        <dbReference type="ARBA" id="ARBA00001107"/>
    </source>
</evidence>
<dbReference type="EMBL" id="CAJRST010003335">
    <property type="protein sequence ID" value="CAG5867266.1"/>
    <property type="molecule type" value="Genomic_DNA"/>
</dbReference>
<evidence type="ECO:0000313" key="15">
    <source>
        <dbReference type="EMBL" id="CAG5867266.1"/>
    </source>
</evidence>
<keyword evidence="8" id="KW-0862">Zinc</keyword>
<gene>
    <name evidence="15" type="ORF">MMEN_LOCUS4067</name>
</gene>
<comment type="catalytic activity">
    <reaction evidence="1 11">
        <text>alpha-D-galactose 1-phosphate + UDP-alpha-D-glucose = alpha-D-glucose 1-phosphate + UDP-alpha-D-galactose</text>
        <dbReference type="Rhea" id="RHEA:13989"/>
        <dbReference type="ChEBI" id="CHEBI:58336"/>
        <dbReference type="ChEBI" id="CHEBI:58601"/>
        <dbReference type="ChEBI" id="CHEBI:58885"/>
        <dbReference type="ChEBI" id="CHEBI:66914"/>
        <dbReference type="EC" id="2.7.7.12"/>
    </reaction>
</comment>
<dbReference type="GO" id="GO:0008108">
    <property type="term" value="F:UDP-glucose:hexose-1-phosphate uridylyltransferase activity"/>
    <property type="evidence" value="ECO:0007669"/>
    <property type="project" value="UniProtKB-EC"/>
</dbReference>
<protein>
    <recommendedName>
        <fullName evidence="11">Galactose-1-phosphate uridylyltransferase</fullName>
        <ecNumber evidence="11">2.7.7.12</ecNumber>
    </recommendedName>
</protein>
<dbReference type="GO" id="GO:0033499">
    <property type="term" value="P:galactose catabolic process via UDP-galactose, Leloir pathway"/>
    <property type="evidence" value="ECO:0007669"/>
    <property type="project" value="TreeGrafter"/>
</dbReference>
<dbReference type="NCBIfam" id="TIGR00209">
    <property type="entry name" value="galT_1"/>
    <property type="match status" value="2"/>
</dbReference>
<feature type="compositionally biased region" description="Basic and acidic residues" evidence="12">
    <location>
        <begin position="44"/>
        <end position="56"/>
    </location>
</feature>
<dbReference type="Pfam" id="PF02744">
    <property type="entry name" value="GalP_UDP_tr_C"/>
    <property type="match status" value="1"/>
</dbReference>
<dbReference type="InterPro" id="IPR005850">
    <property type="entry name" value="GalP_Utransf_C"/>
</dbReference>
<comment type="caution">
    <text evidence="15">The sequence shown here is derived from an EMBL/GenBank/DDBJ whole genome shotgun (WGS) entry which is preliminary data.</text>
</comment>
<keyword evidence="10 11" id="KW-0119">Carbohydrate metabolism</keyword>
<dbReference type="Gene3D" id="3.30.428.10">
    <property type="entry name" value="HIT-like"/>
    <property type="match status" value="3"/>
</dbReference>
<feature type="domain" description="Galactose-1-phosphate uridyl transferase N-terminal" evidence="13">
    <location>
        <begin position="8"/>
        <end position="99"/>
    </location>
</feature>
<organism evidence="15 16">
    <name type="scientific">Menidia menidia</name>
    <name type="common">Atlantic silverside</name>
    <dbReference type="NCBI Taxonomy" id="238744"/>
    <lineage>
        <taxon>Eukaryota</taxon>
        <taxon>Metazoa</taxon>
        <taxon>Chordata</taxon>
        <taxon>Craniata</taxon>
        <taxon>Vertebrata</taxon>
        <taxon>Euteleostomi</taxon>
        <taxon>Actinopterygii</taxon>
        <taxon>Neopterygii</taxon>
        <taxon>Teleostei</taxon>
        <taxon>Neoteleostei</taxon>
        <taxon>Acanthomorphata</taxon>
        <taxon>Ovalentaria</taxon>
        <taxon>Atherinomorphae</taxon>
        <taxon>Atheriniformes</taxon>
        <taxon>Atherinopsidae</taxon>
        <taxon>Menidiinae</taxon>
        <taxon>Menidia</taxon>
    </lineage>
</organism>
<evidence type="ECO:0000259" key="14">
    <source>
        <dbReference type="Pfam" id="PF02744"/>
    </source>
</evidence>
<feature type="domain" description="Galactose-1-phosphate uridyl transferase N-terminal" evidence="13">
    <location>
        <begin position="115"/>
        <end position="288"/>
    </location>
</feature>
<evidence type="ECO:0000256" key="7">
    <source>
        <dbReference type="ARBA" id="ARBA00022723"/>
    </source>
</evidence>
<dbReference type="GO" id="GO:0008270">
    <property type="term" value="F:zinc ion binding"/>
    <property type="evidence" value="ECO:0007669"/>
    <property type="project" value="InterPro"/>
</dbReference>
<dbReference type="PANTHER" id="PTHR11943:SF1">
    <property type="entry name" value="GALACTOSE-1-PHOSPHATE URIDYLYLTRANSFERASE"/>
    <property type="match status" value="1"/>
</dbReference>
<dbReference type="Pfam" id="PF01087">
    <property type="entry name" value="GalP_UDP_transf"/>
    <property type="match status" value="2"/>
</dbReference>
<evidence type="ECO:0000256" key="10">
    <source>
        <dbReference type="ARBA" id="ARBA00023277"/>
    </source>
</evidence>
<dbReference type="PROSITE" id="PS00117">
    <property type="entry name" value="GAL_P_UDP_TRANSF_I"/>
    <property type="match status" value="1"/>
</dbReference>
<evidence type="ECO:0000256" key="3">
    <source>
        <dbReference type="ARBA" id="ARBA00004947"/>
    </source>
</evidence>
<keyword evidence="7 11" id="KW-0479">Metal-binding</keyword>
<dbReference type="GO" id="GO:0005737">
    <property type="term" value="C:cytoplasm"/>
    <property type="evidence" value="ECO:0007669"/>
    <property type="project" value="TreeGrafter"/>
</dbReference>
<dbReference type="PANTHER" id="PTHR11943">
    <property type="entry name" value="GALACTOSE-1-PHOSPHATE URIDYLYLTRANSFERASE"/>
    <property type="match status" value="1"/>
</dbReference>
<evidence type="ECO:0000256" key="11">
    <source>
        <dbReference type="RuleBase" id="RU000506"/>
    </source>
</evidence>
<dbReference type="InterPro" id="IPR005849">
    <property type="entry name" value="GalP_Utransf_N"/>
</dbReference>
<keyword evidence="5 11" id="KW-0808">Transferase</keyword>
<evidence type="ECO:0000256" key="5">
    <source>
        <dbReference type="ARBA" id="ARBA00022679"/>
    </source>
</evidence>
<feature type="region of interest" description="Disordered" evidence="12">
    <location>
        <begin position="40"/>
        <end position="70"/>
    </location>
</feature>
<dbReference type="InterPro" id="IPR019779">
    <property type="entry name" value="GalP_UDPtransf1_His-AS"/>
</dbReference>
<dbReference type="AlphaFoldDB" id="A0A8S4ANE9"/>
<evidence type="ECO:0000256" key="6">
    <source>
        <dbReference type="ARBA" id="ARBA00022695"/>
    </source>
</evidence>
<dbReference type="InterPro" id="IPR001937">
    <property type="entry name" value="GalP_UDPtransf1"/>
</dbReference>